<feature type="transmembrane region" description="Helical" evidence="2">
    <location>
        <begin position="312"/>
        <end position="332"/>
    </location>
</feature>
<feature type="transmembrane region" description="Helical" evidence="2">
    <location>
        <begin position="272"/>
        <end position="291"/>
    </location>
</feature>
<reference evidence="3" key="1">
    <citation type="submission" date="2020-06" db="EMBL/GenBank/DDBJ databases">
        <authorList>
            <consortium name="Plant Systems Biology data submission"/>
        </authorList>
    </citation>
    <scope>NUCLEOTIDE SEQUENCE</scope>
    <source>
        <strain evidence="3">D6</strain>
    </source>
</reference>
<feature type="region of interest" description="Disordered" evidence="1">
    <location>
        <begin position="481"/>
        <end position="513"/>
    </location>
</feature>
<feature type="compositionally biased region" description="Basic and acidic residues" evidence="1">
    <location>
        <begin position="504"/>
        <end position="513"/>
    </location>
</feature>
<feature type="transmembrane region" description="Helical" evidence="2">
    <location>
        <begin position="122"/>
        <end position="140"/>
    </location>
</feature>
<sequence length="513" mass="58548">MSFRPIFGIPRLTQDWGTEQHERETHWTSLFYDLMVVAALNAIAEPFEEAEEPEGEELRFLQEVQGSTDGTDGTSDTVHEQELFLLTPIKHLWLCALLQFVSVVNPWNFLNEFTSMFEDESFIGHISFFVHAFGLAATTAGCVGELEENYKVLANGIILAKIGLLVLYARPLIYVKRARTHILVRAVSHCVNIALMLWAITCPYETFRTLLIISSFWDWAGLFFLLALNKEQRIPIHIQSYADRIKEVTMVIFGEAIFAIILQPYSEAKKQTHFYIALASTLWMIYAMALQEFHILPNDDDHALRRSVVFGYLWYFTNFFKQFCLLGTSIGIKRAHLLMFKAPLQPIDQDTRRLIVWGLSMNMLSVQMIRSYSFGFGRHPNKDDPPKLYRLKVLWWTIMIVAVLAPQLVDFIILEHVSAQPLVVLISFGCLMSLVIMGEAAMSNLVAEHLRRLMQELDTCGGGGEPGEMTYLHSSSAVRQYSSSEDVPQEQSHPHKCAFPMEHCPTKAKPEES</sequence>
<dbReference type="AlphaFoldDB" id="A0A9N8E0K5"/>
<dbReference type="InterPro" id="IPR010640">
    <property type="entry name" value="Low_temperature_requirement_A"/>
</dbReference>
<feature type="compositionally biased region" description="Polar residues" evidence="1">
    <location>
        <begin position="481"/>
        <end position="491"/>
    </location>
</feature>
<feature type="transmembrane region" description="Helical" evidence="2">
    <location>
        <begin position="152"/>
        <end position="170"/>
    </location>
</feature>
<dbReference type="Pfam" id="PF06772">
    <property type="entry name" value="LtrA"/>
    <property type="match status" value="1"/>
</dbReference>
<dbReference type="Proteomes" id="UP001153069">
    <property type="component" value="Unassembled WGS sequence"/>
</dbReference>
<keyword evidence="2" id="KW-1133">Transmembrane helix</keyword>
<feature type="transmembrane region" description="Helical" evidence="2">
    <location>
        <begin position="425"/>
        <end position="447"/>
    </location>
</feature>
<keyword evidence="4" id="KW-1185">Reference proteome</keyword>
<name>A0A9N8E0K5_9STRA</name>
<feature type="transmembrane region" description="Helical" evidence="2">
    <location>
        <begin position="182"/>
        <end position="201"/>
    </location>
</feature>
<keyword evidence="2" id="KW-0812">Transmembrane</keyword>
<evidence type="ECO:0000313" key="3">
    <source>
        <dbReference type="EMBL" id="CAB9511824.1"/>
    </source>
</evidence>
<gene>
    <name evidence="3" type="ORF">SEMRO_505_G156130.1</name>
</gene>
<organism evidence="3 4">
    <name type="scientific">Seminavis robusta</name>
    <dbReference type="NCBI Taxonomy" id="568900"/>
    <lineage>
        <taxon>Eukaryota</taxon>
        <taxon>Sar</taxon>
        <taxon>Stramenopiles</taxon>
        <taxon>Ochrophyta</taxon>
        <taxon>Bacillariophyta</taxon>
        <taxon>Bacillariophyceae</taxon>
        <taxon>Bacillariophycidae</taxon>
        <taxon>Naviculales</taxon>
        <taxon>Naviculaceae</taxon>
        <taxon>Seminavis</taxon>
    </lineage>
</organism>
<evidence type="ECO:0000313" key="4">
    <source>
        <dbReference type="Proteomes" id="UP001153069"/>
    </source>
</evidence>
<feature type="transmembrane region" description="Helical" evidence="2">
    <location>
        <begin position="207"/>
        <end position="228"/>
    </location>
</feature>
<evidence type="ECO:0000256" key="2">
    <source>
        <dbReference type="SAM" id="Phobius"/>
    </source>
</evidence>
<dbReference type="EMBL" id="CAICTM010000504">
    <property type="protein sequence ID" value="CAB9511824.1"/>
    <property type="molecule type" value="Genomic_DNA"/>
</dbReference>
<comment type="caution">
    <text evidence="3">The sequence shown here is derived from an EMBL/GenBank/DDBJ whole genome shotgun (WGS) entry which is preliminary data.</text>
</comment>
<feature type="transmembrane region" description="Helical" evidence="2">
    <location>
        <begin position="393"/>
        <end position="413"/>
    </location>
</feature>
<accession>A0A9N8E0K5</accession>
<proteinExistence type="predicted"/>
<evidence type="ECO:0000256" key="1">
    <source>
        <dbReference type="SAM" id="MobiDB-lite"/>
    </source>
</evidence>
<protein>
    <submittedName>
        <fullName evidence="3">Uncharacterized protein</fullName>
    </submittedName>
</protein>
<keyword evidence="2" id="KW-0472">Membrane</keyword>